<dbReference type="AlphaFoldDB" id="A0A3N0GZ66"/>
<dbReference type="Gene3D" id="1.10.4030.10">
    <property type="entry name" value="Porin chaperone SurA, peptide-binding domain"/>
    <property type="match status" value="1"/>
</dbReference>
<keyword evidence="2" id="KW-0732">Signal</keyword>
<keyword evidence="4" id="KW-1185">Reference proteome</keyword>
<evidence type="ECO:0008006" key="5">
    <source>
        <dbReference type="Google" id="ProtNLM"/>
    </source>
</evidence>
<feature type="signal peptide" evidence="2">
    <location>
        <begin position="1"/>
        <end position="23"/>
    </location>
</feature>
<evidence type="ECO:0000256" key="2">
    <source>
        <dbReference type="SAM" id="SignalP"/>
    </source>
</evidence>
<reference evidence="3 4" key="1">
    <citation type="submission" date="2018-11" db="EMBL/GenBank/DDBJ databases">
        <authorList>
            <person name="Li F."/>
        </authorList>
    </citation>
    <scope>NUCLEOTIDE SEQUENCE [LARGE SCALE GENOMIC DNA]</scope>
    <source>
        <strain evidence="3 4">Gsoil 818</strain>
    </source>
</reference>
<dbReference type="OrthoDB" id="3773240at2"/>
<evidence type="ECO:0000313" key="4">
    <source>
        <dbReference type="Proteomes" id="UP000279994"/>
    </source>
</evidence>
<organism evidence="3 4">
    <name type="scientific">Nocardioides pocheonensis</name>
    <dbReference type="NCBI Taxonomy" id="661485"/>
    <lineage>
        <taxon>Bacteria</taxon>
        <taxon>Bacillati</taxon>
        <taxon>Actinomycetota</taxon>
        <taxon>Actinomycetes</taxon>
        <taxon>Propionibacteriales</taxon>
        <taxon>Nocardioidaceae</taxon>
        <taxon>Nocardioides</taxon>
    </lineage>
</organism>
<name>A0A3N0GZ66_9ACTN</name>
<dbReference type="InterPro" id="IPR027304">
    <property type="entry name" value="Trigger_fact/SurA_dom_sf"/>
</dbReference>
<gene>
    <name evidence="3" type="ORF">EFL26_00355</name>
</gene>
<proteinExistence type="predicted"/>
<evidence type="ECO:0000313" key="3">
    <source>
        <dbReference type="EMBL" id="RNM17757.1"/>
    </source>
</evidence>
<feature type="region of interest" description="Disordered" evidence="1">
    <location>
        <begin position="213"/>
        <end position="232"/>
    </location>
</feature>
<dbReference type="SUPFAM" id="SSF109998">
    <property type="entry name" value="Triger factor/SurA peptide-binding domain-like"/>
    <property type="match status" value="1"/>
</dbReference>
<accession>A0A3N0GZ66</accession>
<dbReference type="PROSITE" id="PS51257">
    <property type="entry name" value="PROKAR_LIPOPROTEIN"/>
    <property type="match status" value="1"/>
</dbReference>
<feature type="compositionally biased region" description="Polar residues" evidence="1">
    <location>
        <begin position="213"/>
        <end position="222"/>
    </location>
</feature>
<dbReference type="EMBL" id="RJSF01000002">
    <property type="protein sequence ID" value="RNM17757.1"/>
    <property type="molecule type" value="Genomic_DNA"/>
</dbReference>
<protein>
    <recommendedName>
        <fullName evidence="5">SurA N-terminal domain-containing protein</fullName>
    </recommendedName>
</protein>
<evidence type="ECO:0000256" key="1">
    <source>
        <dbReference type="SAM" id="MobiDB-lite"/>
    </source>
</evidence>
<sequence>MKAHRLVLIAVAGASMLALSGCAQSGNVAARVGDSTVSTSDVDFLSRMQCETLDKAAQNPAAAAQGGVQTVPVAQVRTGMLNTLIETELNRQIASKEHLTYDRDTLRQVMAQFERVVDQVAAKDRDRFRSMVEDVYRGQLQVYTLAQQQLAEQGVSRPGQDQVDQAVAKIQASFRKNVDVKVNPQYGADARGVAGSTDPSLSLAVSSYAKQARSAQPDSSWVSALPADQRCG</sequence>
<dbReference type="Proteomes" id="UP000279994">
    <property type="component" value="Unassembled WGS sequence"/>
</dbReference>
<dbReference type="RefSeq" id="WP_123220896.1">
    <property type="nucleotide sequence ID" value="NZ_RJSF01000002.1"/>
</dbReference>
<feature type="chain" id="PRO_5018226753" description="SurA N-terminal domain-containing protein" evidence="2">
    <location>
        <begin position="24"/>
        <end position="232"/>
    </location>
</feature>
<comment type="caution">
    <text evidence="3">The sequence shown here is derived from an EMBL/GenBank/DDBJ whole genome shotgun (WGS) entry which is preliminary data.</text>
</comment>